<dbReference type="KEGG" id="tet:TTHERM_00463500"/>
<dbReference type="FunFam" id="3.40.50.300:FF:000218">
    <property type="entry name" value="Multidrug ABC transporter ATP-binding protein"/>
    <property type="match status" value="1"/>
</dbReference>
<gene>
    <name evidence="12" type="ORF">TTHERM_00463500</name>
</gene>
<feature type="compositionally biased region" description="Acidic residues" evidence="8">
    <location>
        <begin position="160"/>
        <end position="170"/>
    </location>
</feature>
<dbReference type="PROSITE" id="PS50893">
    <property type="entry name" value="ABC_TRANSPORTER_2"/>
    <property type="match status" value="1"/>
</dbReference>
<dbReference type="PANTHER" id="PTHR43394">
    <property type="entry name" value="ATP-DEPENDENT PERMEASE MDL1, MITOCHONDRIAL"/>
    <property type="match status" value="1"/>
</dbReference>
<dbReference type="SUPFAM" id="SSF90123">
    <property type="entry name" value="ABC transporter transmembrane region"/>
    <property type="match status" value="1"/>
</dbReference>
<keyword evidence="3 9" id="KW-0812">Transmembrane</keyword>
<dbReference type="PANTHER" id="PTHR43394:SF1">
    <property type="entry name" value="ATP-BINDING CASSETTE SUB-FAMILY B MEMBER 10, MITOCHONDRIAL"/>
    <property type="match status" value="1"/>
</dbReference>
<protein>
    <submittedName>
        <fullName evidence="12">ABC transporter transmembrane region protein</fullName>
    </submittedName>
</protein>
<dbReference type="GO" id="GO:0015421">
    <property type="term" value="F:ABC-type oligopeptide transporter activity"/>
    <property type="evidence" value="ECO:0007669"/>
    <property type="project" value="TreeGrafter"/>
</dbReference>
<dbReference type="PROSITE" id="PS00211">
    <property type="entry name" value="ABC_TRANSPORTER_1"/>
    <property type="match status" value="1"/>
</dbReference>
<feature type="domain" description="ABC transmembrane type-1" evidence="11">
    <location>
        <begin position="387"/>
        <end position="666"/>
    </location>
</feature>
<proteinExistence type="predicted"/>
<dbReference type="InterPro" id="IPR017871">
    <property type="entry name" value="ABC_transporter-like_CS"/>
</dbReference>
<feature type="region of interest" description="Disordered" evidence="8">
    <location>
        <begin position="33"/>
        <end position="306"/>
    </location>
</feature>
<evidence type="ECO:0000256" key="9">
    <source>
        <dbReference type="SAM" id="Phobius"/>
    </source>
</evidence>
<dbReference type="eggNOG" id="KOG0058">
    <property type="taxonomic scope" value="Eukaryota"/>
</dbReference>
<evidence type="ECO:0000259" key="10">
    <source>
        <dbReference type="PROSITE" id="PS50893"/>
    </source>
</evidence>
<dbReference type="InterPro" id="IPR039421">
    <property type="entry name" value="Type_1_exporter"/>
</dbReference>
<feature type="domain" description="ABC transporter" evidence="10">
    <location>
        <begin position="699"/>
        <end position="942"/>
    </location>
</feature>
<dbReference type="FunFam" id="1.20.1560.10:FF:000058">
    <property type="entry name" value="ABC transporter B family member 25"/>
    <property type="match status" value="1"/>
</dbReference>
<dbReference type="GO" id="GO:0005524">
    <property type="term" value="F:ATP binding"/>
    <property type="evidence" value="ECO:0007669"/>
    <property type="project" value="UniProtKB-KW"/>
</dbReference>
<evidence type="ECO:0000256" key="8">
    <source>
        <dbReference type="SAM" id="MobiDB-lite"/>
    </source>
</evidence>
<feature type="compositionally biased region" description="Acidic residues" evidence="8">
    <location>
        <begin position="216"/>
        <end position="233"/>
    </location>
</feature>
<dbReference type="AlphaFoldDB" id="Q23PT3"/>
<dbReference type="Proteomes" id="UP000009168">
    <property type="component" value="Unassembled WGS sequence"/>
</dbReference>
<keyword evidence="7 9" id="KW-0472">Membrane</keyword>
<evidence type="ECO:0000256" key="5">
    <source>
        <dbReference type="ARBA" id="ARBA00022840"/>
    </source>
</evidence>
<dbReference type="SUPFAM" id="SSF52540">
    <property type="entry name" value="P-loop containing nucleoside triphosphate hydrolases"/>
    <property type="match status" value="1"/>
</dbReference>
<feature type="compositionally biased region" description="Polar residues" evidence="8">
    <location>
        <begin position="279"/>
        <end position="306"/>
    </location>
</feature>
<dbReference type="Gene3D" id="1.20.1560.10">
    <property type="entry name" value="ABC transporter type 1, transmembrane domain"/>
    <property type="match status" value="1"/>
</dbReference>
<dbReference type="GO" id="GO:0016887">
    <property type="term" value="F:ATP hydrolysis activity"/>
    <property type="evidence" value="ECO:0007669"/>
    <property type="project" value="InterPro"/>
</dbReference>
<evidence type="ECO:0000256" key="1">
    <source>
        <dbReference type="ARBA" id="ARBA00004141"/>
    </source>
</evidence>
<dbReference type="GeneID" id="7843632"/>
<feature type="compositionally biased region" description="Polar residues" evidence="8">
    <location>
        <begin position="179"/>
        <end position="188"/>
    </location>
</feature>
<feature type="compositionally biased region" description="Low complexity" evidence="8">
    <location>
        <begin position="71"/>
        <end position="90"/>
    </location>
</feature>
<evidence type="ECO:0000256" key="3">
    <source>
        <dbReference type="ARBA" id="ARBA00022692"/>
    </source>
</evidence>
<keyword evidence="4" id="KW-0547">Nucleotide-binding</keyword>
<dbReference type="RefSeq" id="XP_001018847.3">
    <property type="nucleotide sequence ID" value="XM_001018847.3"/>
</dbReference>
<feature type="transmembrane region" description="Helical" evidence="9">
    <location>
        <begin position="501"/>
        <end position="518"/>
    </location>
</feature>
<evidence type="ECO:0000313" key="13">
    <source>
        <dbReference type="Proteomes" id="UP000009168"/>
    </source>
</evidence>
<keyword evidence="13" id="KW-1185">Reference proteome</keyword>
<dbReference type="GO" id="GO:0005743">
    <property type="term" value="C:mitochondrial inner membrane"/>
    <property type="evidence" value="ECO:0007669"/>
    <property type="project" value="TreeGrafter"/>
</dbReference>
<feature type="transmembrane region" description="Helical" evidence="9">
    <location>
        <begin position="524"/>
        <end position="544"/>
    </location>
</feature>
<keyword evidence="5" id="KW-0067">ATP-binding</keyword>
<dbReference type="Gene3D" id="3.40.50.300">
    <property type="entry name" value="P-loop containing nucleotide triphosphate hydrolases"/>
    <property type="match status" value="1"/>
</dbReference>
<comment type="subcellular location">
    <subcellularLocation>
        <location evidence="1">Membrane</location>
        <topology evidence="1">Multi-pass membrane protein</topology>
    </subcellularLocation>
</comment>
<dbReference type="Pfam" id="PF00664">
    <property type="entry name" value="ABC_membrane"/>
    <property type="match status" value="1"/>
</dbReference>
<evidence type="ECO:0000256" key="2">
    <source>
        <dbReference type="ARBA" id="ARBA00022448"/>
    </source>
</evidence>
<dbReference type="STRING" id="312017.Q23PT3"/>
<dbReference type="SMART" id="SM00382">
    <property type="entry name" value="AAA"/>
    <property type="match status" value="1"/>
</dbReference>
<dbReference type="CDD" id="cd18557">
    <property type="entry name" value="ABC_6TM_TAP_ABCB8_10_like"/>
    <property type="match status" value="1"/>
</dbReference>
<name>Q23PT3_TETTS</name>
<feature type="compositionally biased region" description="Basic and acidic residues" evidence="8">
    <location>
        <begin position="107"/>
        <end position="129"/>
    </location>
</feature>
<evidence type="ECO:0000313" key="12">
    <source>
        <dbReference type="EMBL" id="EAR98602.3"/>
    </source>
</evidence>
<dbReference type="InterPro" id="IPR011527">
    <property type="entry name" value="ABC1_TM_dom"/>
</dbReference>
<feature type="compositionally biased region" description="Polar residues" evidence="8">
    <location>
        <begin position="255"/>
        <end position="271"/>
    </location>
</feature>
<feature type="compositionally biased region" description="Polar residues" evidence="8">
    <location>
        <begin position="39"/>
        <end position="48"/>
    </location>
</feature>
<feature type="transmembrane region" description="Helical" evidence="9">
    <location>
        <begin position="422"/>
        <end position="447"/>
    </location>
</feature>
<sequence>MKKEVKKKIKKYFKEDGGDKVGGNKQQLTVEEQEELDQCNLTEKQNSASKDHNQFPDDEVEYKEQEIQHKSGNNLANNFANTSSSASNSNQKEHQPAAATATNNKLFNKESLKSEEEEGGKIDDDHQNKEDEEPEIDVEEIRNKLRKTELKNQADQSSSSEDDEDEEENIQELRERVVTISQFESKQGISKLKKQIASESSEQENYYRLFQKPEQETENQQENDDNDDQEEVSDASPKQEYDLEEEDDFQDDQATNKNQINQVNKSPQQSPYKEDSFQKQKIVQLTKIPSKNNSDETNLDNMNSTVGTSIELGTQDQQTEQLLQGNQRVRSESKTYHKIQDDSSNNIFAEEGQVEKKKKKKKFKWETYKRMLKYSRKQWKLSLLGHIFLIAQSVSQVFIPSVSGRLLDATIKERDLDKLNQLAFQAILIFLANGISSFFRTFIFSLIGERVVIDLRNDCFSKFIHNEISFHDKQHSGELISRLGNDISTAKAAASGNISTTIRNVIICVGNVIMLFLISRSLFIVIAIMIPIFIITSSVYGRYLKKLTKKYQDYTAKVSSHAQECFSNIKTVKAFSNEDKEILRYNDVMKQCYEVGYNKSVSSGLYNGINSLVSDFATLAVLWYGGYLVLQENDLTSGQLASVILYTGSLASATSSISSSLSKIVTATGASDRLFKLMDKKPKIKCQGGLTYFNFRGEISFQNVGFSYKHTDHVKVLSDFNLDIKPGERVALVGQSGSGKSTVIRLIERFYDVTQGQITIDGYNIKEIDLTFLHSYIGYVSQEPLLFSGTIEENITYGMKKPYSKELLDQVCKLANSYNFIHDKTHFPLGYKTLVGEAGAKLSGGQKQRIAISRALILQPRILIFDEATSALDAESEFQVQQAIDELMQKQKDMTIILIAHRLSTIMNCEKIVVLNKGKVAEIGNHKELIERNGIYKQLVDRQLQGLTNQ</sequence>
<feature type="compositionally biased region" description="Acidic residues" evidence="8">
    <location>
        <begin position="242"/>
        <end position="251"/>
    </location>
</feature>
<dbReference type="HOGENOM" id="CLU_306011_0_0_1"/>
<evidence type="ECO:0000256" key="7">
    <source>
        <dbReference type="ARBA" id="ARBA00023136"/>
    </source>
</evidence>
<keyword evidence="2" id="KW-0813">Transport</keyword>
<feature type="compositionally biased region" description="Basic and acidic residues" evidence="8">
    <location>
        <begin position="139"/>
        <end position="152"/>
    </location>
</feature>
<dbReference type="PROSITE" id="PS50929">
    <property type="entry name" value="ABC_TM1F"/>
    <property type="match status" value="1"/>
</dbReference>
<accession>Q23PT3</accession>
<keyword evidence="6 9" id="KW-1133">Transmembrane helix</keyword>
<feature type="transmembrane region" description="Helical" evidence="9">
    <location>
        <begin position="379"/>
        <end position="402"/>
    </location>
</feature>
<evidence type="ECO:0000256" key="6">
    <source>
        <dbReference type="ARBA" id="ARBA00022989"/>
    </source>
</evidence>
<dbReference type="EMBL" id="GG662650">
    <property type="protein sequence ID" value="EAR98602.3"/>
    <property type="molecule type" value="Genomic_DNA"/>
</dbReference>
<dbReference type="InterPro" id="IPR027417">
    <property type="entry name" value="P-loop_NTPase"/>
</dbReference>
<organism evidence="12 13">
    <name type="scientific">Tetrahymena thermophila (strain SB210)</name>
    <dbReference type="NCBI Taxonomy" id="312017"/>
    <lineage>
        <taxon>Eukaryota</taxon>
        <taxon>Sar</taxon>
        <taxon>Alveolata</taxon>
        <taxon>Ciliophora</taxon>
        <taxon>Intramacronucleata</taxon>
        <taxon>Oligohymenophorea</taxon>
        <taxon>Hymenostomatida</taxon>
        <taxon>Tetrahymenina</taxon>
        <taxon>Tetrahymenidae</taxon>
        <taxon>Tetrahymena</taxon>
    </lineage>
</organism>
<evidence type="ECO:0000256" key="4">
    <source>
        <dbReference type="ARBA" id="ARBA00022741"/>
    </source>
</evidence>
<dbReference type="InParanoid" id="Q23PT3"/>
<dbReference type="InterPro" id="IPR003593">
    <property type="entry name" value="AAA+_ATPase"/>
</dbReference>
<reference evidence="13" key="1">
    <citation type="journal article" date="2006" name="PLoS Biol.">
        <title>Macronuclear genome sequence of the ciliate Tetrahymena thermophila, a model eukaryote.</title>
        <authorList>
            <person name="Eisen J.A."/>
            <person name="Coyne R.S."/>
            <person name="Wu M."/>
            <person name="Wu D."/>
            <person name="Thiagarajan M."/>
            <person name="Wortman J.R."/>
            <person name="Badger J.H."/>
            <person name="Ren Q."/>
            <person name="Amedeo P."/>
            <person name="Jones K.M."/>
            <person name="Tallon L.J."/>
            <person name="Delcher A.L."/>
            <person name="Salzberg S.L."/>
            <person name="Silva J.C."/>
            <person name="Haas B.J."/>
            <person name="Majoros W.H."/>
            <person name="Farzad M."/>
            <person name="Carlton J.M."/>
            <person name="Smith R.K. Jr."/>
            <person name="Garg J."/>
            <person name="Pearlman R.E."/>
            <person name="Karrer K.M."/>
            <person name="Sun L."/>
            <person name="Manning G."/>
            <person name="Elde N.C."/>
            <person name="Turkewitz A.P."/>
            <person name="Asai D.J."/>
            <person name="Wilkes D.E."/>
            <person name="Wang Y."/>
            <person name="Cai H."/>
            <person name="Collins K."/>
            <person name="Stewart B.A."/>
            <person name="Lee S.R."/>
            <person name="Wilamowska K."/>
            <person name="Weinberg Z."/>
            <person name="Ruzzo W.L."/>
            <person name="Wloga D."/>
            <person name="Gaertig J."/>
            <person name="Frankel J."/>
            <person name="Tsao C.-C."/>
            <person name="Gorovsky M.A."/>
            <person name="Keeling P.J."/>
            <person name="Waller R.F."/>
            <person name="Patron N.J."/>
            <person name="Cherry J.M."/>
            <person name="Stover N.A."/>
            <person name="Krieger C.J."/>
            <person name="del Toro C."/>
            <person name="Ryder H.F."/>
            <person name="Williamson S.C."/>
            <person name="Barbeau R.A."/>
            <person name="Hamilton E.P."/>
            <person name="Orias E."/>
        </authorList>
    </citation>
    <scope>NUCLEOTIDE SEQUENCE [LARGE SCALE GENOMIC DNA]</scope>
    <source>
        <strain evidence="13">SB210</strain>
    </source>
</reference>
<dbReference type="Pfam" id="PF00005">
    <property type="entry name" value="ABC_tran"/>
    <property type="match status" value="1"/>
</dbReference>
<evidence type="ECO:0000259" key="11">
    <source>
        <dbReference type="PROSITE" id="PS50929"/>
    </source>
</evidence>
<dbReference type="OrthoDB" id="6500128at2759"/>
<dbReference type="InterPro" id="IPR036640">
    <property type="entry name" value="ABC1_TM_sf"/>
</dbReference>
<dbReference type="InterPro" id="IPR003439">
    <property type="entry name" value="ABC_transporter-like_ATP-bd"/>
</dbReference>
<dbReference type="GO" id="GO:0090374">
    <property type="term" value="P:oligopeptide export from mitochondrion"/>
    <property type="evidence" value="ECO:0007669"/>
    <property type="project" value="TreeGrafter"/>
</dbReference>